<dbReference type="Pfam" id="PF13924">
    <property type="entry name" value="Lipocalin_5"/>
    <property type="match status" value="1"/>
</dbReference>
<sequence>MTIDPARGLLILKRMLGAAVVFLMPASMVDARPSGAAPNEVAGTWRMVSATVENGGEVTRPYGPDPAGMLVFTADMHFVEVLTDPDTPRFASDARGGGTDAENRRAMASSIGFFGTYSVDEQGRFAGNRVEGSTFPNWVGSVRTTRELTLTVEGGRMHEVFTRPDGGVVRAEFVRLSSAAAATGRPDTMSRKER</sequence>
<feature type="domain" description="Lipocalin-like" evidence="1">
    <location>
        <begin position="43"/>
        <end position="151"/>
    </location>
</feature>
<dbReference type="eggNOG" id="ENOG5032S5F">
    <property type="taxonomic scope" value="Bacteria"/>
</dbReference>
<evidence type="ECO:0000313" key="3">
    <source>
        <dbReference type="Proteomes" id="UP000015523"/>
    </source>
</evidence>
<proteinExistence type="predicted"/>
<gene>
    <name evidence="2" type="ORF">M529_10745</name>
</gene>
<dbReference type="PATRIC" id="fig|1346791.3.peg.2066"/>
<dbReference type="EMBL" id="AUWY01000074">
    <property type="protein sequence ID" value="EQB32271.1"/>
    <property type="molecule type" value="Genomic_DNA"/>
</dbReference>
<dbReference type="STRING" id="1346791.M529_10745"/>
<keyword evidence="3" id="KW-1185">Reference proteome</keyword>
<organism evidence="2 3">
    <name type="scientific">Sphingobium ummariense RL-3</name>
    <dbReference type="NCBI Taxonomy" id="1346791"/>
    <lineage>
        <taxon>Bacteria</taxon>
        <taxon>Pseudomonadati</taxon>
        <taxon>Pseudomonadota</taxon>
        <taxon>Alphaproteobacteria</taxon>
        <taxon>Sphingomonadales</taxon>
        <taxon>Sphingomonadaceae</taxon>
        <taxon>Sphingobium</taxon>
    </lineage>
</organism>
<dbReference type="Proteomes" id="UP000015523">
    <property type="component" value="Unassembled WGS sequence"/>
</dbReference>
<reference evidence="2 3" key="1">
    <citation type="journal article" date="2013" name="Genome Announc.">
        <title>Draft Genome Sequence of Sphingobium ummariense Strain RL-3, a Hexachlorocyclohexane-Degrading Bacterium.</title>
        <authorList>
            <person name="Kohli P."/>
            <person name="Dua A."/>
            <person name="Sangwan N."/>
            <person name="Oldach P."/>
            <person name="Khurana J.P."/>
            <person name="Lal R."/>
        </authorList>
    </citation>
    <scope>NUCLEOTIDE SEQUENCE [LARGE SCALE GENOMIC DNA]</scope>
    <source>
        <strain evidence="2 3">RL-3</strain>
    </source>
</reference>
<comment type="caution">
    <text evidence="2">The sequence shown here is derived from an EMBL/GenBank/DDBJ whole genome shotgun (WGS) entry which is preliminary data.</text>
</comment>
<evidence type="ECO:0000259" key="1">
    <source>
        <dbReference type="Pfam" id="PF13924"/>
    </source>
</evidence>
<protein>
    <recommendedName>
        <fullName evidence="1">Lipocalin-like domain-containing protein</fullName>
    </recommendedName>
</protein>
<dbReference type="InterPro" id="IPR024311">
    <property type="entry name" value="Lipocalin-like"/>
</dbReference>
<dbReference type="AlphaFoldDB" id="T0J2T3"/>
<name>T0J2T3_9SPHN</name>
<accession>T0J2T3</accession>
<evidence type="ECO:0000313" key="2">
    <source>
        <dbReference type="EMBL" id="EQB32271.1"/>
    </source>
</evidence>